<evidence type="ECO:0000259" key="8">
    <source>
        <dbReference type="Pfam" id="PF00149"/>
    </source>
</evidence>
<dbReference type="GO" id="GO:0006310">
    <property type="term" value="P:DNA recombination"/>
    <property type="evidence" value="ECO:0007669"/>
    <property type="project" value="UniProtKB-KW"/>
</dbReference>
<accession>A0A542Y1Y2</accession>
<comment type="similarity">
    <text evidence="1 7">Belongs to the SbcD family.</text>
</comment>
<comment type="caution">
    <text evidence="10">The sequence shown here is derived from an EMBL/GenBank/DDBJ whole genome shotgun (WGS) entry which is preliminary data.</text>
</comment>
<dbReference type="InterPro" id="IPR041796">
    <property type="entry name" value="Mre11_N"/>
</dbReference>
<dbReference type="CDD" id="cd00840">
    <property type="entry name" value="MPP_Mre11_N"/>
    <property type="match status" value="1"/>
</dbReference>
<gene>
    <name evidence="7" type="primary">sbcD</name>
    <name evidence="10" type="ORF">FB468_0064</name>
</gene>
<dbReference type="PANTHER" id="PTHR30337:SF0">
    <property type="entry name" value="NUCLEASE SBCCD SUBUNIT D"/>
    <property type="match status" value="1"/>
</dbReference>
<name>A0A542Y1Y2_9MICO</name>
<dbReference type="OrthoDB" id="9773856at2"/>
<evidence type="ECO:0000259" key="9">
    <source>
        <dbReference type="Pfam" id="PF12320"/>
    </source>
</evidence>
<keyword evidence="7" id="KW-0235">DNA replication</keyword>
<keyword evidence="5 7" id="KW-0378">Hydrolase</keyword>
<dbReference type="InterPro" id="IPR004843">
    <property type="entry name" value="Calcineurin-like_PHP"/>
</dbReference>
<comment type="subunit">
    <text evidence="2 7">Heterodimer of SbcC and SbcD.</text>
</comment>
<dbReference type="InterPro" id="IPR050535">
    <property type="entry name" value="DNA_Repair-Maintenance_Comp"/>
</dbReference>
<dbReference type="InterPro" id="IPR004593">
    <property type="entry name" value="SbcD"/>
</dbReference>
<evidence type="ECO:0000256" key="3">
    <source>
        <dbReference type="ARBA" id="ARBA00013365"/>
    </source>
</evidence>
<dbReference type="InterPro" id="IPR026843">
    <property type="entry name" value="SbcD_C"/>
</dbReference>
<dbReference type="NCBIfam" id="TIGR00619">
    <property type="entry name" value="sbcd"/>
    <property type="match status" value="1"/>
</dbReference>
<feature type="domain" description="Nuclease SbcCD subunit D C-terminal" evidence="9">
    <location>
        <begin position="279"/>
        <end position="365"/>
    </location>
</feature>
<keyword evidence="11" id="KW-1185">Reference proteome</keyword>
<reference evidence="10 11" key="1">
    <citation type="submission" date="2019-06" db="EMBL/GenBank/DDBJ databases">
        <title>Sequencing the genomes of 1000 actinobacteria strains.</title>
        <authorList>
            <person name="Klenk H.-P."/>
        </authorList>
    </citation>
    <scope>NUCLEOTIDE SEQUENCE [LARGE SCALE GENOMIC DNA]</scope>
    <source>
        <strain evidence="10 11">DSM 8803</strain>
    </source>
</reference>
<dbReference type="GO" id="GO:0008408">
    <property type="term" value="F:3'-5' exonuclease activity"/>
    <property type="evidence" value="ECO:0007669"/>
    <property type="project" value="InterPro"/>
</dbReference>
<keyword evidence="7" id="KW-0233">DNA recombination</keyword>
<protein>
    <recommendedName>
        <fullName evidence="3 7">Nuclease SbcCD subunit D</fullName>
    </recommendedName>
</protein>
<dbReference type="PANTHER" id="PTHR30337">
    <property type="entry name" value="COMPONENT OF ATP-DEPENDENT DSDNA EXONUCLEASE"/>
    <property type="match status" value="1"/>
</dbReference>
<evidence type="ECO:0000256" key="7">
    <source>
        <dbReference type="RuleBase" id="RU363069"/>
    </source>
</evidence>
<evidence type="ECO:0000256" key="5">
    <source>
        <dbReference type="ARBA" id="ARBA00022801"/>
    </source>
</evidence>
<proteinExistence type="inferred from homology"/>
<evidence type="ECO:0000256" key="6">
    <source>
        <dbReference type="ARBA" id="ARBA00022839"/>
    </source>
</evidence>
<dbReference type="EMBL" id="VFON01000001">
    <property type="protein sequence ID" value="TQL42084.1"/>
    <property type="molecule type" value="Genomic_DNA"/>
</dbReference>
<dbReference type="Pfam" id="PF12320">
    <property type="entry name" value="SbcD_C"/>
    <property type="match status" value="1"/>
</dbReference>
<dbReference type="Proteomes" id="UP000319094">
    <property type="component" value="Unassembled WGS sequence"/>
</dbReference>
<sequence length="402" mass="43018">MRLLHTSDWHLGRSFHGNSTLPQLREVLGAIPAIVRDLGVDVVLVAGDVFDHAAPAAELYGVLSDAIRGIREAGAQVVITSGNHDNAARLGFQSEWAALGGVHVVTSDDAFRRPIVLTDAHGSVDLYAIPYLEPMLHTALYPGEKLRTHRELIARVTDEIRELRGERGNRSVVMSHSFVAGGLGDAAADGTEVAAANEGLVWDLTAGGVDVVPTSVFAGFDYVALGHIHGRAELAPSIRYSGAPVHFSFTEAGKPRGGWVVDLDASGLVDVAWADFPIPRPLARLRGTLAELLTDTAFAEHEASWVEATLTDAVRPIDAMRRLRERFAYCAHIEFLPSAPASSGSASYAERVARKSEMEVIDEFLGHVRGGERLDESERELMREVIAAVAGDVGTAGSGAAE</sequence>
<dbReference type="Gene3D" id="3.60.21.10">
    <property type="match status" value="1"/>
</dbReference>
<evidence type="ECO:0000256" key="4">
    <source>
        <dbReference type="ARBA" id="ARBA00022722"/>
    </source>
</evidence>
<evidence type="ECO:0000313" key="11">
    <source>
        <dbReference type="Proteomes" id="UP000319094"/>
    </source>
</evidence>
<dbReference type="InterPro" id="IPR029052">
    <property type="entry name" value="Metallo-depent_PP-like"/>
</dbReference>
<dbReference type="GO" id="GO:0004519">
    <property type="term" value="F:endonuclease activity"/>
    <property type="evidence" value="ECO:0007669"/>
    <property type="project" value="UniProtKB-KW"/>
</dbReference>
<evidence type="ECO:0000256" key="1">
    <source>
        <dbReference type="ARBA" id="ARBA00010555"/>
    </source>
</evidence>
<organism evidence="10 11">
    <name type="scientific">Leucobacter komagatae</name>
    <dbReference type="NCBI Taxonomy" id="55969"/>
    <lineage>
        <taxon>Bacteria</taxon>
        <taxon>Bacillati</taxon>
        <taxon>Actinomycetota</taxon>
        <taxon>Actinomycetes</taxon>
        <taxon>Micrococcales</taxon>
        <taxon>Microbacteriaceae</taxon>
        <taxon>Leucobacter</taxon>
    </lineage>
</organism>
<feature type="domain" description="Calcineurin-like phosphoesterase" evidence="8">
    <location>
        <begin position="1"/>
        <end position="229"/>
    </location>
</feature>
<evidence type="ECO:0000313" key="10">
    <source>
        <dbReference type="EMBL" id="TQL42084.1"/>
    </source>
</evidence>
<keyword evidence="4 7" id="KW-0540">Nuclease</keyword>
<keyword evidence="7" id="KW-0255">Endonuclease</keyword>
<dbReference type="Pfam" id="PF00149">
    <property type="entry name" value="Metallophos"/>
    <property type="match status" value="1"/>
</dbReference>
<dbReference type="RefSeq" id="WP_141885588.1">
    <property type="nucleotide sequence ID" value="NZ_BAAAUY010000023.1"/>
</dbReference>
<keyword evidence="6 7" id="KW-0269">Exonuclease</keyword>
<dbReference type="SUPFAM" id="SSF56300">
    <property type="entry name" value="Metallo-dependent phosphatases"/>
    <property type="match status" value="1"/>
</dbReference>
<comment type="function">
    <text evidence="7">SbcCD cleaves DNA hairpin structures. These structures can inhibit DNA replication and are intermediates in certain DNA recombination reactions. The complex acts as a 3'-&gt;5' double strand exonuclease that can open hairpins. It also has a 5' single-strand endonuclease activity.</text>
</comment>
<dbReference type="GO" id="GO:0006260">
    <property type="term" value="P:DNA replication"/>
    <property type="evidence" value="ECO:0007669"/>
    <property type="project" value="UniProtKB-KW"/>
</dbReference>
<evidence type="ECO:0000256" key="2">
    <source>
        <dbReference type="ARBA" id="ARBA00011322"/>
    </source>
</evidence>
<dbReference type="AlphaFoldDB" id="A0A542Y1Y2"/>